<evidence type="ECO:0000313" key="2">
    <source>
        <dbReference type="EMBL" id="RSU05920.1"/>
    </source>
</evidence>
<dbReference type="Gene3D" id="1.25.40.10">
    <property type="entry name" value="Tetratricopeptide repeat domain"/>
    <property type="match status" value="1"/>
</dbReference>
<dbReference type="InterPro" id="IPR011990">
    <property type="entry name" value="TPR-like_helical_dom_sf"/>
</dbReference>
<dbReference type="GO" id="GO:0003677">
    <property type="term" value="F:DNA binding"/>
    <property type="evidence" value="ECO:0007669"/>
    <property type="project" value="InterPro"/>
</dbReference>
<dbReference type="Pfam" id="PF01381">
    <property type="entry name" value="HTH_3"/>
    <property type="match status" value="1"/>
</dbReference>
<dbReference type="CDD" id="cd00093">
    <property type="entry name" value="HTH_XRE"/>
    <property type="match status" value="1"/>
</dbReference>
<evidence type="ECO:0000313" key="3">
    <source>
        <dbReference type="Proteomes" id="UP000288669"/>
    </source>
</evidence>
<dbReference type="PANTHER" id="PTHR37038">
    <property type="entry name" value="TRANSCRIPTIONAL REGULATOR-RELATED"/>
    <property type="match status" value="1"/>
</dbReference>
<keyword evidence="3" id="KW-1185">Reference proteome</keyword>
<evidence type="ECO:0000259" key="1">
    <source>
        <dbReference type="PROSITE" id="PS50943"/>
    </source>
</evidence>
<dbReference type="InterPro" id="IPR053163">
    <property type="entry name" value="HTH-type_regulator_Rgg"/>
</dbReference>
<comment type="caution">
    <text evidence="2">The sequence shown here is derived from an EMBL/GenBank/DDBJ whole genome shotgun (WGS) entry which is preliminary data.</text>
</comment>
<dbReference type="SUPFAM" id="SSF47413">
    <property type="entry name" value="lambda repressor-like DNA-binding domains"/>
    <property type="match status" value="1"/>
</dbReference>
<gene>
    <name evidence="2" type="ORF">CBF30_11445</name>
</gene>
<protein>
    <recommendedName>
        <fullName evidence="1">HTH cro/C1-type domain-containing protein</fullName>
    </recommendedName>
</protein>
<dbReference type="SMART" id="SM00530">
    <property type="entry name" value="HTH_XRE"/>
    <property type="match status" value="1"/>
</dbReference>
<dbReference type="InterPro" id="IPR001387">
    <property type="entry name" value="Cro/C1-type_HTH"/>
</dbReference>
<dbReference type="AlphaFoldDB" id="A0A430AEP3"/>
<dbReference type="EMBL" id="NGJZ01000005">
    <property type="protein sequence ID" value="RSU05920.1"/>
    <property type="molecule type" value="Genomic_DNA"/>
</dbReference>
<dbReference type="PANTHER" id="PTHR37038:SF14">
    <property type="entry name" value="TRANSCRIPTIONAL ACTIVATOR"/>
    <property type="match status" value="1"/>
</dbReference>
<name>A0A430AEP3_9ENTE</name>
<feature type="domain" description="HTH cro/C1-type" evidence="1">
    <location>
        <begin position="8"/>
        <end position="61"/>
    </location>
</feature>
<dbReference type="RefSeq" id="WP_126826930.1">
    <property type="nucleotide sequence ID" value="NZ_JBHLWU010000004.1"/>
</dbReference>
<dbReference type="Proteomes" id="UP000288669">
    <property type="component" value="Unassembled WGS sequence"/>
</dbReference>
<dbReference type="InterPro" id="IPR010982">
    <property type="entry name" value="Lambda_DNA-bd_dom_sf"/>
</dbReference>
<accession>A0A430AEP3</accession>
<proteinExistence type="predicted"/>
<dbReference type="OrthoDB" id="1150409at2"/>
<sequence length="274" mass="32132">MYTFGNIIRQLRKKQHLTQYDLAKGICSQSMLSRIENNEQIPNIVILQQVCEKLDIEVQQLINEERYIRDDSFSFICKLKTLFFSRKYQELLNLIETCPINQNKLEDQEKQMLYYLYAQSLYYLGEDNFKILEILKQAESYRKYGRAASLLTIQILSFKGKVNVSADNNKAVKMILKEVLAMIQEYAHQSSNRIWVQLYYEISNMYLYLNDTEKALHYSKSGINLSLENGTFYYLNDLLLLQGIILSDLGNLDVATDIIAITESLKRISLYEEK</sequence>
<dbReference type="PROSITE" id="PS50943">
    <property type="entry name" value="HTH_CROC1"/>
    <property type="match status" value="1"/>
</dbReference>
<reference evidence="2 3" key="1">
    <citation type="submission" date="2017-05" db="EMBL/GenBank/DDBJ databases">
        <title>Vagococcus spp. assemblies.</title>
        <authorList>
            <person name="Gulvik C.A."/>
        </authorList>
    </citation>
    <scope>NUCLEOTIDE SEQUENCE [LARGE SCALE GENOMIC DNA]</scope>
    <source>
        <strain evidence="2 3">DSM 24756</strain>
    </source>
</reference>
<organism evidence="2 3">
    <name type="scientific">Vagococcus entomophilus</name>
    <dbReference type="NCBI Taxonomy" id="1160095"/>
    <lineage>
        <taxon>Bacteria</taxon>
        <taxon>Bacillati</taxon>
        <taxon>Bacillota</taxon>
        <taxon>Bacilli</taxon>
        <taxon>Lactobacillales</taxon>
        <taxon>Enterococcaceae</taxon>
        <taxon>Vagococcus</taxon>
    </lineage>
</organism>